<evidence type="ECO:0000259" key="8">
    <source>
        <dbReference type="PROSITE" id="PS50928"/>
    </source>
</evidence>
<comment type="subcellular location">
    <subcellularLocation>
        <location evidence="1 7">Cell membrane</location>
        <topology evidence="1 7">Multi-pass membrane protein</topology>
    </subcellularLocation>
</comment>
<feature type="transmembrane region" description="Helical" evidence="7">
    <location>
        <begin position="189"/>
        <end position="209"/>
    </location>
</feature>
<dbReference type="Proteomes" id="UP000568380">
    <property type="component" value="Unassembled WGS sequence"/>
</dbReference>
<dbReference type="InterPro" id="IPR035906">
    <property type="entry name" value="MetI-like_sf"/>
</dbReference>
<evidence type="ECO:0000313" key="10">
    <source>
        <dbReference type="Proteomes" id="UP000568380"/>
    </source>
</evidence>
<dbReference type="AlphaFoldDB" id="A0A7W8A238"/>
<feature type="transmembrane region" description="Helical" evidence="7">
    <location>
        <begin position="7"/>
        <end position="27"/>
    </location>
</feature>
<sequence>MRDLKRWAVALEVAALFALWELAISGLKLANPSFVPPPSAIWTAFTGMLADGSLPEHAWFSTQNAVAGFLLAVVVGVPCGLALGSSRLVSDVAGPPFWTAYAMPRIAFQPLLVLWLGFGAAPKILIIFLMAVFPIAINTMDGIRGVDPSLVRAARVYGAGRIQVFLKVQLWAALPLILTGIRMGVARAMVGIVVGEFIGGSQGLGYLIFRRSADFDLASALALTLLLVVIANVLMALVSLARRIAAPWYAEGVS</sequence>
<dbReference type="PANTHER" id="PTHR30151:SF20">
    <property type="entry name" value="ABC TRANSPORTER PERMEASE PROTEIN HI_0355-RELATED"/>
    <property type="match status" value="1"/>
</dbReference>
<evidence type="ECO:0000256" key="3">
    <source>
        <dbReference type="ARBA" id="ARBA00022475"/>
    </source>
</evidence>
<feature type="transmembrane region" description="Helical" evidence="7">
    <location>
        <begin position="65"/>
        <end position="85"/>
    </location>
</feature>
<feature type="transmembrane region" description="Helical" evidence="7">
    <location>
        <begin position="221"/>
        <end position="241"/>
    </location>
</feature>
<evidence type="ECO:0000256" key="6">
    <source>
        <dbReference type="ARBA" id="ARBA00023136"/>
    </source>
</evidence>
<reference evidence="9 10" key="1">
    <citation type="submission" date="2020-08" db="EMBL/GenBank/DDBJ databases">
        <title>Genomic Encyclopedia of Type Strains, Phase IV (KMG-IV): sequencing the most valuable type-strain genomes for metagenomic binning, comparative biology and taxonomic classification.</title>
        <authorList>
            <person name="Goeker M."/>
        </authorList>
    </citation>
    <scope>NUCLEOTIDE SEQUENCE [LARGE SCALE GENOMIC DNA]</scope>
    <source>
        <strain evidence="9 10">DSM 45385</strain>
    </source>
</reference>
<accession>A0A7W8A238</accession>
<dbReference type="SUPFAM" id="SSF161098">
    <property type="entry name" value="MetI-like"/>
    <property type="match status" value="1"/>
</dbReference>
<keyword evidence="3" id="KW-1003">Cell membrane</keyword>
<evidence type="ECO:0000256" key="7">
    <source>
        <dbReference type="RuleBase" id="RU363032"/>
    </source>
</evidence>
<name>A0A7W8A238_9ACTN</name>
<comment type="caution">
    <text evidence="9">The sequence shown here is derived from an EMBL/GenBank/DDBJ whole genome shotgun (WGS) entry which is preliminary data.</text>
</comment>
<keyword evidence="2 7" id="KW-0813">Transport</keyword>
<dbReference type="PANTHER" id="PTHR30151">
    <property type="entry name" value="ALKANE SULFONATE ABC TRANSPORTER-RELATED, MEMBRANE SUBUNIT"/>
    <property type="match status" value="1"/>
</dbReference>
<keyword evidence="4 7" id="KW-0812">Transmembrane</keyword>
<dbReference type="GO" id="GO:0005886">
    <property type="term" value="C:plasma membrane"/>
    <property type="evidence" value="ECO:0007669"/>
    <property type="project" value="UniProtKB-SubCell"/>
</dbReference>
<comment type="similarity">
    <text evidence="7">Belongs to the binding-protein-dependent transport system permease family.</text>
</comment>
<dbReference type="Gene3D" id="1.10.3720.10">
    <property type="entry name" value="MetI-like"/>
    <property type="match status" value="1"/>
</dbReference>
<dbReference type="RefSeq" id="WP_184962614.1">
    <property type="nucleotide sequence ID" value="NZ_JACHIN010000004.1"/>
</dbReference>
<evidence type="ECO:0000256" key="5">
    <source>
        <dbReference type="ARBA" id="ARBA00022989"/>
    </source>
</evidence>
<evidence type="ECO:0000313" key="9">
    <source>
        <dbReference type="EMBL" id="MBB5078157.1"/>
    </source>
</evidence>
<evidence type="ECO:0000256" key="4">
    <source>
        <dbReference type="ARBA" id="ARBA00022692"/>
    </source>
</evidence>
<dbReference type="CDD" id="cd06261">
    <property type="entry name" value="TM_PBP2"/>
    <property type="match status" value="1"/>
</dbReference>
<keyword evidence="5 7" id="KW-1133">Transmembrane helix</keyword>
<keyword evidence="6 7" id="KW-0472">Membrane</keyword>
<gene>
    <name evidence="9" type="ORF">HNR40_003632</name>
</gene>
<feature type="transmembrane region" description="Helical" evidence="7">
    <location>
        <begin position="164"/>
        <end position="183"/>
    </location>
</feature>
<proteinExistence type="inferred from homology"/>
<protein>
    <submittedName>
        <fullName evidence="9">NitT/TauT family transport system permease protein</fullName>
    </submittedName>
</protein>
<organism evidence="9 10">
    <name type="scientific">Nonomuraea endophytica</name>
    <dbReference type="NCBI Taxonomy" id="714136"/>
    <lineage>
        <taxon>Bacteria</taxon>
        <taxon>Bacillati</taxon>
        <taxon>Actinomycetota</taxon>
        <taxon>Actinomycetes</taxon>
        <taxon>Streptosporangiales</taxon>
        <taxon>Streptosporangiaceae</taxon>
        <taxon>Nonomuraea</taxon>
    </lineage>
</organism>
<keyword evidence="10" id="KW-1185">Reference proteome</keyword>
<dbReference type="InterPro" id="IPR000515">
    <property type="entry name" value="MetI-like"/>
</dbReference>
<feature type="domain" description="ABC transmembrane type-1" evidence="8">
    <location>
        <begin position="58"/>
        <end position="238"/>
    </location>
</feature>
<dbReference type="Pfam" id="PF00528">
    <property type="entry name" value="BPD_transp_1"/>
    <property type="match status" value="1"/>
</dbReference>
<dbReference type="PROSITE" id="PS50928">
    <property type="entry name" value="ABC_TM1"/>
    <property type="match status" value="1"/>
</dbReference>
<dbReference type="GO" id="GO:0055085">
    <property type="term" value="P:transmembrane transport"/>
    <property type="evidence" value="ECO:0007669"/>
    <property type="project" value="InterPro"/>
</dbReference>
<evidence type="ECO:0000256" key="2">
    <source>
        <dbReference type="ARBA" id="ARBA00022448"/>
    </source>
</evidence>
<dbReference type="EMBL" id="JACHIN010000004">
    <property type="protein sequence ID" value="MBB5078157.1"/>
    <property type="molecule type" value="Genomic_DNA"/>
</dbReference>
<evidence type="ECO:0000256" key="1">
    <source>
        <dbReference type="ARBA" id="ARBA00004651"/>
    </source>
</evidence>